<name>A0A1L9NGZ1_ASPTC</name>
<dbReference type="OMA" id="SAIMVCS"/>
<feature type="region of interest" description="Disordered" evidence="1">
    <location>
        <begin position="37"/>
        <end position="57"/>
    </location>
</feature>
<evidence type="ECO:0000313" key="2">
    <source>
        <dbReference type="EMBL" id="OJI88566.1"/>
    </source>
</evidence>
<evidence type="ECO:0000256" key="1">
    <source>
        <dbReference type="SAM" id="MobiDB-lite"/>
    </source>
</evidence>
<evidence type="ECO:0000313" key="3">
    <source>
        <dbReference type="Proteomes" id="UP000184304"/>
    </source>
</evidence>
<dbReference type="AlphaFoldDB" id="A0A1L9NGZ1"/>
<dbReference type="VEuPathDB" id="FungiDB:ASPTUDRAFT_50501"/>
<accession>A0A1L9NGZ1</accession>
<protein>
    <submittedName>
        <fullName evidence="2">Uncharacterized protein</fullName>
    </submittedName>
</protein>
<gene>
    <name evidence="2" type="ORF">ASPTUDRAFT_50501</name>
</gene>
<proteinExistence type="predicted"/>
<keyword evidence="3" id="KW-1185">Reference proteome</keyword>
<dbReference type="Proteomes" id="UP000184304">
    <property type="component" value="Unassembled WGS sequence"/>
</dbReference>
<organism evidence="2 3">
    <name type="scientific">Aspergillus tubingensis (strain CBS 134.48)</name>
    <dbReference type="NCBI Taxonomy" id="767770"/>
    <lineage>
        <taxon>Eukaryota</taxon>
        <taxon>Fungi</taxon>
        <taxon>Dikarya</taxon>
        <taxon>Ascomycota</taxon>
        <taxon>Pezizomycotina</taxon>
        <taxon>Eurotiomycetes</taxon>
        <taxon>Eurotiomycetidae</taxon>
        <taxon>Eurotiales</taxon>
        <taxon>Aspergillaceae</taxon>
        <taxon>Aspergillus</taxon>
        <taxon>Aspergillus subgen. Circumdati</taxon>
    </lineage>
</organism>
<reference evidence="3" key="1">
    <citation type="journal article" date="2017" name="Genome Biol.">
        <title>Comparative genomics reveals high biological diversity and specific adaptations in the industrially and medically important fungal genus Aspergillus.</title>
        <authorList>
            <person name="de Vries R.P."/>
            <person name="Riley R."/>
            <person name="Wiebenga A."/>
            <person name="Aguilar-Osorio G."/>
            <person name="Amillis S."/>
            <person name="Uchima C.A."/>
            <person name="Anderluh G."/>
            <person name="Asadollahi M."/>
            <person name="Askin M."/>
            <person name="Barry K."/>
            <person name="Battaglia E."/>
            <person name="Bayram O."/>
            <person name="Benocci T."/>
            <person name="Braus-Stromeyer S.A."/>
            <person name="Caldana C."/>
            <person name="Canovas D."/>
            <person name="Cerqueira G.C."/>
            <person name="Chen F."/>
            <person name="Chen W."/>
            <person name="Choi C."/>
            <person name="Clum A."/>
            <person name="Dos Santos R.A."/>
            <person name="Damasio A.R."/>
            <person name="Diallinas G."/>
            <person name="Emri T."/>
            <person name="Fekete E."/>
            <person name="Flipphi M."/>
            <person name="Freyberg S."/>
            <person name="Gallo A."/>
            <person name="Gournas C."/>
            <person name="Habgood R."/>
            <person name="Hainaut M."/>
            <person name="Harispe M.L."/>
            <person name="Henrissat B."/>
            <person name="Hilden K.S."/>
            <person name="Hope R."/>
            <person name="Hossain A."/>
            <person name="Karabika E."/>
            <person name="Karaffa L."/>
            <person name="Karanyi Z."/>
            <person name="Krasevec N."/>
            <person name="Kuo A."/>
            <person name="Kusch H."/>
            <person name="LaButti K."/>
            <person name="Lagendijk E.L."/>
            <person name="Lapidus A."/>
            <person name="Levasseur A."/>
            <person name="Lindquist E."/>
            <person name="Lipzen A."/>
            <person name="Logrieco A.F."/>
            <person name="MacCabe A."/>
            <person name="Maekelae M.R."/>
            <person name="Malavazi I."/>
            <person name="Melin P."/>
            <person name="Meyer V."/>
            <person name="Mielnichuk N."/>
            <person name="Miskei M."/>
            <person name="Molnar A.P."/>
            <person name="Mule G."/>
            <person name="Ngan C.Y."/>
            <person name="Orejas M."/>
            <person name="Orosz E."/>
            <person name="Ouedraogo J.P."/>
            <person name="Overkamp K.M."/>
            <person name="Park H.-S."/>
            <person name="Perrone G."/>
            <person name="Piumi F."/>
            <person name="Punt P.J."/>
            <person name="Ram A.F."/>
            <person name="Ramon A."/>
            <person name="Rauscher S."/>
            <person name="Record E."/>
            <person name="Riano-Pachon D.M."/>
            <person name="Robert V."/>
            <person name="Roehrig J."/>
            <person name="Ruller R."/>
            <person name="Salamov A."/>
            <person name="Salih N.S."/>
            <person name="Samson R.A."/>
            <person name="Sandor E."/>
            <person name="Sanguinetti M."/>
            <person name="Schuetze T."/>
            <person name="Sepcic K."/>
            <person name="Shelest E."/>
            <person name="Sherlock G."/>
            <person name="Sophianopoulou V."/>
            <person name="Squina F.M."/>
            <person name="Sun H."/>
            <person name="Susca A."/>
            <person name="Todd R.B."/>
            <person name="Tsang A."/>
            <person name="Unkles S.E."/>
            <person name="van de Wiele N."/>
            <person name="van Rossen-Uffink D."/>
            <person name="Oliveira J.V."/>
            <person name="Vesth T.C."/>
            <person name="Visser J."/>
            <person name="Yu J.-H."/>
            <person name="Zhou M."/>
            <person name="Andersen M.R."/>
            <person name="Archer D.B."/>
            <person name="Baker S.E."/>
            <person name="Benoit I."/>
            <person name="Brakhage A.A."/>
            <person name="Braus G.H."/>
            <person name="Fischer R."/>
            <person name="Frisvad J.C."/>
            <person name="Goldman G.H."/>
            <person name="Houbraken J."/>
            <person name="Oakley B."/>
            <person name="Pocsi I."/>
            <person name="Scazzocchio C."/>
            <person name="Seiboth B."/>
            <person name="vanKuyk P.A."/>
            <person name="Wortman J."/>
            <person name="Dyer P.S."/>
            <person name="Grigoriev I.V."/>
        </authorList>
    </citation>
    <scope>NUCLEOTIDE SEQUENCE [LARGE SCALE GENOMIC DNA]</scope>
    <source>
        <strain evidence="3">CBS 134.48</strain>
    </source>
</reference>
<sequence length="76" mass="8389">MVCSSGFSGYLLCLIIAEYSTGDKRQERITPRLLSAAPAAEEMNTSQHSGPGDQSIDRLVYDHQLPVHTVRKKNEA</sequence>
<dbReference type="EMBL" id="KV878179">
    <property type="protein sequence ID" value="OJI88566.1"/>
    <property type="molecule type" value="Genomic_DNA"/>
</dbReference>